<dbReference type="CDD" id="cd04301">
    <property type="entry name" value="NAT_SF"/>
    <property type="match status" value="1"/>
</dbReference>
<dbReference type="Pfam" id="PF00583">
    <property type="entry name" value="Acetyltransf_1"/>
    <property type="match status" value="1"/>
</dbReference>
<dbReference type="InterPro" id="IPR016181">
    <property type="entry name" value="Acyl_CoA_acyltransferase"/>
</dbReference>
<feature type="domain" description="N-acetyltransferase" evidence="1">
    <location>
        <begin position="3"/>
        <end position="166"/>
    </location>
</feature>
<protein>
    <recommendedName>
        <fullName evidence="1">N-acetyltransferase domain-containing protein</fullName>
    </recommendedName>
</protein>
<dbReference type="Gene3D" id="3.40.630.30">
    <property type="match status" value="1"/>
</dbReference>
<dbReference type="InterPro" id="IPR000182">
    <property type="entry name" value="GNAT_dom"/>
</dbReference>
<evidence type="ECO:0000313" key="2">
    <source>
        <dbReference type="EMBL" id="RDX01189.1"/>
    </source>
</evidence>
<evidence type="ECO:0000259" key="1">
    <source>
        <dbReference type="PROSITE" id="PS51186"/>
    </source>
</evidence>
<dbReference type="PANTHER" id="PTHR43072">
    <property type="entry name" value="N-ACETYLTRANSFERASE"/>
    <property type="match status" value="1"/>
</dbReference>
<dbReference type="RefSeq" id="WP_115753440.1">
    <property type="nucleotide sequence ID" value="NZ_LARY01000002.1"/>
</dbReference>
<dbReference type="Proteomes" id="UP000257055">
    <property type="component" value="Unassembled WGS sequence"/>
</dbReference>
<reference evidence="3" key="1">
    <citation type="submission" date="2015-04" db="EMBL/GenBank/DDBJ databases">
        <authorList>
            <person name="Schardt J."/>
            <person name="Mueller-Herbst S."/>
            <person name="Scherer S."/>
            <person name="Huptas C."/>
        </authorList>
    </citation>
    <scope>NUCLEOTIDE SEQUENCE [LARGE SCALE GENOMIC DNA]</scope>
    <source>
        <strain evidence="3">Kiel-L1</strain>
    </source>
</reference>
<dbReference type="EMBL" id="LARY01000002">
    <property type="protein sequence ID" value="RDX01189.1"/>
    <property type="molecule type" value="Genomic_DNA"/>
</dbReference>
<sequence length="169" mass="20000">MSIFYEKIFPEETKQLFHCMQQLDKETDFMLYLPGERVYQEKKLKHFIQTTQENGILLGVKYQNQIIGFISAQTSKLAKVKHTGYLVIGVQKKFQKSGIATKLFEKLFTWARNKGIHRLELTVITANLPAIRLYEKLGFQKEGLKKDAIYMNNRYYDEFYMAKLLNEKR</sequence>
<organism evidence="2 3">
    <name type="scientific">Listeria kieliensis</name>
    <dbReference type="NCBI Taxonomy" id="1621700"/>
    <lineage>
        <taxon>Bacteria</taxon>
        <taxon>Bacillati</taxon>
        <taxon>Bacillota</taxon>
        <taxon>Bacilli</taxon>
        <taxon>Bacillales</taxon>
        <taxon>Listeriaceae</taxon>
        <taxon>Listeria</taxon>
    </lineage>
</organism>
<evidence type="ECO:0000313" key="3">
    <source>
        <dbReference type="Proteomes" id="UP000257055"/>
    </source>
</evidence>
<accession>A0A3D8TS00</accession>
<dbReference type="PROSITE" id="PS51186">
    <property type="entry name" value="GNAT"/>
    <property type="match status" value="1"/>
</dbReference>
<keyword evidence="3" id="KW-1185">Reference proteome</keyword>
<dbReference type="GO" id="GO:0016747">
    <property type="term" value="F:acyltransferase activity, transferring groups other than amino-acyl groups"/>
    <property type="evidence" value="ECO:0007669"/>
    <property type="project" value="InterPro"/>
</dbReference>
<proteinExistence type="predicted"/>
<comment type="caution">
    <text evidence="2">The sequence shown here is derived from an EMBL/GenBank/DDBJ whole genome shotgun (WGS) entry which is preliminary data.</text>
</comment>
<dbReference type="AlphaFoldDB" id="A0A3D8TS00"/>
<dbReference type="SUPFAM" id="SSF55729">
    <property type="entry name" value="Acyl-CoA N-acyltransferases (Nat)"/>
    <property type="match status" value="1"/>
</dbReference>
<name>A0A3D8TS00_9LIST</name>
<gene>
    <name evidence="2" type="ORF">UR08_09630</name>
</gene>